<organism evidence="3 4">
    <name type="scientific">Caulobacter flavus</name>
    <dbReference type="NCBI Taxonomy" id="1679497"/>
    <lineage>
        <taxon>Bacteria</taxon>
        <taxon>Pseudomonadati</taxon>
        <taxon>Pseudomonadota</taxon>
        <taxon>Alphaproteobacteria</taxon>
        <taxon>Caulobacterales</taxon>
        <taxon>Caulobacteraceae</taxon>
        <taxon>Caulobacter</taxon>
    </lineage>
</organism>
<sequence length="311" mass="33694">MALDPSFDTPEPFHGQSATGYALDALALFGPPSLDADSDTRPPADPLALTGVAADVFDALVATLSDTRLEPLLPELLWSAVDLFHRAADRLQRRLDGNEDAQKLSQQRQDGSEVASVELERLLAEGQRLLDQRDGLEHLRDAAAAEFLRHTGAGWTPKAGSRVNRAALTASMIDSRDFLAARRRAETHVLVPPGPKIAFTGGAACNDHTRIWEALDRVLAKHPDMTLLHGGAPTGAERIAACWAENRQVTHIAFKPDWTRHAKAAPFKRNDLLLETLPLGVLVFPGSGIQANLADKARKLGIPVWRFDGGA</sequence>
<protein>
    <recommendedName>
        <fullName evidence="1">YspA cpYpsA-related SLOG domain-containing protein</fullName>
    </recommendedName>
</protein>
<gene>
    <name evidence="2" type="ORF">C1707_19305</name>
    <name evidence="3" type="ORF">CFHF_07775</name>
</gene>
<dbReference type="Proteomes" id="UP000281192">
    <property type="component" value="Chromosome"/>
</dbReference>
<dbReference type="EMBL" id="PJRQ01000014">
    <property type="protein sequence ID" value="PLR17987.1"/>
    <property type="molecule type" value="Genomic_DNA"/>
</dbReference>
<dbReference type="EMBL" id="CP026100">
    <property type="protein sequence ID" value="AYV48235.1"/>
    <property type="molecule type" value="Genomic_DNA"/>
</dbReference>
<evidence type="ECO:0000313" key="3">
    <source>
        <dbReference type="EMBL" id="PLR17987.1"/>
    </source>
</evidence>
<reference evidence="3 4" key="1">
    <citation type="submission" date="2017-12" db="EMBL/GenBank/DDBJ databases">
        <title>The genome sequence of Caulobacter flavus CGMCC1 15093.</title>
        <authorList>
            <person name="Gao J."/>
            <person name="Mao X."/>
            <person name="Sun J."/>
        </authorList>
    </citation>
    <scope>NUCLEOTIDE SEQUENCE [LARGE SCALE GENOMIC DNA]</scope>
    <source>
        <strain evidence="3 4">CGMCC1 15093</strain>
    </source>
</reference>
<dbReference type="Proteomes" id="UP000234483">
    <property type="component" value="Unassembled WGS sequence"/>
</dbReference>
<evidence type="ECO:0000313" key="5">
    <source>
        <dbReference type="Proteomes" id="UP000281192"/>
    </source>
</evidence>
<dbReference type="Pfam" id="PF10686">
    <property type="entry name" value="YAcAr"/>
    <property type="match status" value="1"/>
</dbReference>
<reference evidence="2 5" key="2">
    <citation type="submission" date="2018-01" db="EMBL/GenBank/DDBJ databases">
        <title>Complete genome sequence of Caulobacter flavus RHGG3.</title>
        <authorList>
            <person name="Yang E."/>
        </authorList>
    </citation>
    <scope>NUCLEOTIDE SEQUENCE [LARGE SCALE GENOMIC DNA]</scope>
    <source>
        <strain evidence="2 5">RHGG3</strain>
    </source>
</reference>
<dbReference type="RefSeq" id="WP_101712451.1">
    <property type="nucleotide sequence ID" value="NZ_CP026100.1"/>
</dbReference>
<evidence type="ECO:0000259" key="1">
    <source>
        <dbReference type="Pfam" id="PF10686"/>
    </source>
</evidence>
<dbReference type="KEGG" id="cfh:C1707_19305"/>
<dbReference type="InterPro" id="IPR019627">
    <property type="entry name" value="YAcAr"/>
</dbReference>
<evidence type="ECO:0000313" key="2">
    <source>
        <dbReference type="EMBL" id="AYV48235.1"/>
    </source>
</evidence>
<dbReference type="OrthoDB" id="9806973at2"/>
<evidence type="ECO:0000313" key="4">
    <source>
        <dbReference type="Proteomes" id="UP000234483"/>
    </source>
</evidence>
<proteinExistence type="predicted"/>
<feature type="domain" description="YspA cpYpsA-related SLOG" evidence="1">
    <location>
        <begin position="195"/>
        <end position="261"/>
    </location>
</feature>
<keyword evidence="5" id="KW-1185">Reference proteome</keyword>
<name>A0A2N5CVZ5_9CAUL</name>
<accession>A0A2N5CVZ5</accession>
<dbReference type="AlphaFoldDB" id="A0A2N5CVZ5"/>